<dbReference type="EMBL" id="LT607733">
    <property type="protein sequence ID" value="SCG15619.1"/>
    <property type="molecule type" value="Genomic_DNA"/>
</dbReference>
<sequence length="171" mass="19119">MLEIPIPVTLRHRPTIGGLVVPWITMQMPDGRHRFGAIDAERLLAALTDRICQICGNAMSPPFVFAMRDVDLSRLISPEPAMHPECARYSVTACPMLAGTMTRYRTQPPDAPATTGDPAGARPGHAAQIWRLLWTSGYRRIWDPRTHTPAAQILIEQLHRVQQIKPPTTDR</sequence>
<evidence type="ECO:0000313" key="1">
    <source>
        <dbReference type="EMBL" id="SCG15619.1"/>
    </source>
</evidence>
<keyword evidence="2" id="KW-1185">Reference proteome</keyword>
<dbReference type="Proteomes" id="UP000198251">
    <property type="component" value="Chromosome I"/>
</dbReference>
<protein>
    <submittedName>
        <fullName evidence="1">Uncharacterized protein</fullName>
    </submittedName>
</protein>
<dbReference type="AlphaFoldDB" id="A0A1C5G6Y3"/>
<name>A0A1C5G6Y3_MICEH</name>
<accession>A0A1C5G6Y3</accession>
<proteinExistence type="predicted"/>
<organism evidence="1 2">
    <name type="scientific">Micromonospora echinofusca</name>
    <dbReference type="NCBI Taxonomy" id="47858"/>
    <lineage>
        <taxon>Bacteria</taxon>
        <taxon>Bacillati</taxon>
        <taxon>Actinomycetota</taxon>
        <taxon>Actinomycetes</taxon>
        <taxon>Micromonosporales</taxon>
        <taxon>Micromonosporaceae</taxon>
        <taxon>Micromonospora</taxon>
    </lineage>
</organism>
<gene>
    <name evidence="1" type="ORF">GA0070610_1855</name>
</gene>
<evidence type="ECO:0000313" key="2">
    <source>
        <dbReference type="Proteomes" id="UP000198251"/>
    </source>
</evidence>
<dbReference type="GeneID" id="95801688"/>
<dbReference type="RefSeq" id="WP_088999625.1">
    <property type="nucleotide sequence ID" value="NZ_LT607733.1"/>
</dbReference>
<reference evidence="1 2" key="1">
    <citation type="submission" date="2016-06" db="EMBL/GenBank/DDBJ databases">
        <authorList>
            <person name="Kjaerup R.B."/>
            <person name="Dalgaard T.S."/>
            <person name="Juul-Madsen H.R."/>
        </authorList>
    </citation>
    <scope>NUCLEOTIDE SEQUENCE [LARGE SCALE GENOMIC DNA]</scope>
    <source>
        <strain evidence="1 2">DSM 43913</strain>
    </source>
</reference>